<sequence length="219" mass="25577">MSVRKINLRKLLQITFSDARQQRSLLLKDIREDKARASSDNAGGDFYGPFWSDAKKYVAGGCDLIAQTEIRIKSNKRRERLYPVLCNGFLDLWKEKMRWRNEPFEFFPQNIKAMKDIPELGAAVKIENTASVKLWDGSNRIIYPYFSEEPALPKDGARLGFWALWEALPGYAPSDFRIIDIQRRSYFRPSEIKFTGHEKDEFLGMYKAIIDLWIRLRDG</sequence>
<evidence type="ECO:0000313" key="1">
    <source>
        <dbReference type="EMBL" id="CUU41343.1"/>
    </source>
</evidence>
<dbReference type="AlphaFoldDB" id="A0A0P0ICF8"/>
<dbReference type="STRING" id="1079.BVIR_888"/>
<proteinExistence type="predicted"/>
<reference evidence="2" key="1">
    <citation type="journal article" date="2016" name="Genome Announc.">
        <title>Revised genome sequence of the purple photosynthetic bacterium Blastochloris viridis.</title>
        <authorList>
            <person name="Liu L.N."/>
            <person name="Faulkner M."/>
            <person name="Liu X."/>
            <person name="Huang F."/>
            <person name="Darby A.C."/>
            <person name="Hall N."/>
        </authorList>
    </citation>
    <scope>NUCLEOTIDE SEQUENCE [LARGE SCALE GENOMIC DNA]</scope>
    <source>
        <strain evidence="2">ATCC 19567 / DSM 133 / F</strain>
    </source>
</reference>
<accession>A0A0P0ICF8</accession>
<dbReference type="RefSeq" id="WP_145911865.1">
    <property type="nucleotide sequence ID" value="NZ_AP014854.2"/>
</dbReference>
<dbReference type="OrthoDB" id="7833521at2"/>
<evidence type="ECO:0000313" key="2">
    <source>
        <dbReference type="Proteomes" id="UP000065734"/>
    </source>
</evidence>
<name>A0A0P0ICF8_BLAVI</name>
<keyword evidence="2" id="KW-1185">Reference proteome</keyword>
<gene>
    <name evidence="1" type="ORF">BVIRIDIS_03330</name>
</gene>
<dbReference type="KEGG" id="bvr:BVIR_888"/>
<protein>
    <submittedName>
        <fullName evidence="1">Uncharacterized protein</fullName>
    </submittedName>
</protein>
<organism evidence="1 2">
    <name type="scientific">Blastochloris viridis</name>
    <name type="common">Rhodopseudomonas viridis</name>
    <dbReference type="NCBI Taxonomy" id="1079"/>
    <lineage>
        <taxon>Bacteria</taxon>
        <taxon>Pseudomonadati</taxon>
        <taxon>Pseudomonadota</taxon>
        <taxon>Alphaproteobacteria</taxon>
        <taxon>Hyphomicrobiales</taxon>
        <taxon>Blastochloridaceae</taxon>
        <taxon>Blastochloris</taxon>
    </lineage>
</organism>
<dbReference type="EMBL" id="LN907867">
    <property type="protein sequence ID" value="CUU41343.1"/>
    <property type="molecule type" value="Genomic_DNA"/>
</dbReference>
<dbReference type="Proteomes" id="UP000065734">
    <property type="component" value="Chromosome I"/>
</dbReference>